<dbReference type="PROSITE" id="PS00134">
    <property type="entry name" value="TRYPSIN_HIS"/>
    <property type="match status" value="1"/>
</dbReference>
<evidence type="ECO:0000256" key="5">
    <source>
        <dbReference type="ARBA" id="ARBA00023157"/>
    </source>
</evidence>
<keyword evidence="4" id="KW-0720">Serine protease</keyword>
<accession>A0ABQ4M715</accession>
<dbReference type="SUPFAM" id="SSF50494">
    <property type="entry name" value="Trypsin-like serine proteases"/>
    <property type="match status" value="1"/>
</dbReference>
<dbReference type="Gene3D" id="2.40.10.10">
    <property type="entry name" value="Trypsin-like serine proteases"/>
    <property type="match status" value="2"/>
</dbReference>
<dbReference type="PRINTS" id="PR00861">
    <property type="entry name" value="ALYTICPTASE"/>
</dbReference>
<dbReference type="InterPro" id="IPR009003">
    <property type="entry name" value="Peptidase_S1_PA"/>
</dbReference>
<dbReference type="RefSeq" id="WP_211024786.1">
    <property type="nucleotide sequence ID" value="NZ_BOSL01000001.1"/>
</dbReference>
<dbReference type="InterPro" id="IPR018114">
    <property type="entry name" value="TRYPSIN_HIS"/>
</dbReference>
<dbReference type="InterPro" id="IPR001316">
    <property type="entry name" value="Pept_S1A_streptogrisin"/>
</dbReference>
<keyword evidence="3" id="KW-0378">Hydrolase</keyword>
<dbReference type="EMBL" id="BOSL01000001">
    <property type="protein sequence ID" value="GIP51220.1"/>
    <property type="molecule type" value="Genomic_DNA"/>
</dbReference>
<keyword evidence="8" id="KW-1185">Reference proteome</keyword>
<evidence type="ECO:0000313" key="8">
    <source>
        <dbReference type="Proteomes" id="UP000679992"/>
    </source>
</evidence>
<evidence type="ECO:0000256" key="1">
    <source>
        <dbReference type="ARBA" id="ARBA00007664"/>
    </source>
</evidence>
<dbReference type="Pfam" id="PF00089">
    <property type="entry name" value="Trypsin"/>
    <property type="match status" value="1"/>
</dbReference>
<gene>
    <name evidence="7" type="ORF">J42TS3_02550</name>
</gene>
<evidence type="ECO:0000256" key="2">
    <source>
        <dbReference type="ARBA" id="ARBA00022670"/>
    </source>
</evidence>
<protein>
    <recommendedName>
        <fullName evidence="6">Peptidase S1 domain-containing protein</fullName>
    </recommendedName>
</protein>
<comment type="similarity">
    <text evidence="1">Belongs to the peptidase S1 family.</text>
</comment>
<evidence type="ECO:0000259" key="6">
    <source>
        <dbReference type="Pfam" id="PF00089"/>
    </source>
</evidence>
<organism evidence="7 8">
    <name type="scientific">Paenibacillus vini</name>
    <dbReference type="NCBI Taxonomy" id="1476024"/>
    <lineage>
        <taxon>Bacteria</taxon>
        <taxon>Bacillati</taxon>
        <taxon>Bacillota</taxon>
        <taxon>Bacilli</taxon>
        <taxon>Bacillales</taxon>
        <taxon>Paenibacillaceae</taxon>
        <taxon>Paenibacillus</taxon>
    </lineage>
</organism>
<comment type="caution">
    <text evidence="7">The sequence shown here is derived from an EMBL/GenBank/DDBJ whole genome shotgun (WGS) entry which is preliminary data.</text>
</comment>
<evidence type="ECO:0000256" key="3">
    <source>
        <dbReference type="ARBA" id="ARBA00022801"/>
    </source>
</evidence>
<keyword evidence="2" id="KW-0645">Protease</keyword>
<reference evidence="7 8" key="1">
    <citation type="submission" date="2021-03" db="EMBL/GenBank/DDBJ databases">
        <title>Antimicrobial resistance genes in bacteria isolated from Japanese honey, and their potential for conferring macrolide and lincosamide resistance in the American foulbrood pathogen Paenibacillus larvae.</title>
        <authorList>
            <person name="Okamoto M."/>
            <person name="Kumagai M."/>
            <person name="Kanamori H."/>
            <person name="Takamatsu D."/>
        </authorList>
    </citation>
    <scope>NUCLEOTIDE SEQUENCE [LARGE SCALE GENOMIC DNA]</scope>
    <source>
        <strain evidence="7 8">J42TS3</strain>
    </source>
</reference>
<proteinExistence type="inferred from homology"/>
<evidence type="ECO:0000256" key="4">
    <source>
        <dbReference type="ARBA" id="ARBA00022825"/>
    </source>
</evidence>
<feature type="domain" description="Peptidase S1" evidence="6">
    <location>
        <begin position="311"/>
        <end position="463"/>
    </location>
</feature>
<keyword evidence="5" id="KW-1015">Disulfide bond</keyword>
<dbReference type="CDD" id="cd21112">
    <property type="entry name" value="alphaLP-like"/>
    <property type="match status" value="1"/>
</dbReference>
<sequence length="479" mass="52846">MIKKGWKSAGVLFVSVLFLSITIFFATGSAYGNSDKQVTLPDFYNANILSEEEINRQLEFSEEVIRKHKRYREANNLDSSDEAIKNALTSTNARETITKYSIALTEEEEKYIQERDGLMEKYGKLISSMMKENGVTVFKGPNNEITERYSNVGTFYQEKANGLKFVVSFSIQSEQTDQIRKAIEEIVPPEYLEFRDVDFSEAELVKAYEDITTESKELSITLENVIVDIKNNIVEVQVEDKMNANRISINSLKFSSPGIYKFEIGKSNEQPEARTTKLDTMVGGLLIADSASNSTNSLGYCSIGTSAKKNGDRFIITAGHCLESWSSNIYQGGEKVGTEHYQYDGDYADVGVIKVTANKKISNYVYKYSWTDGKVTSYQSNVSSLDIGDNVCLSGATTGFSCGEITALNANSSGNIGFIQTDIDSAGGDSGGTYWYNNVLIGIHTAGEVSGTPFTRFTHIANAIAYGGAWTPFTSNTAE</sequence>
<dbReference type="InterPro" id="IPR001254">
    <property type="entry name" value="Trypsin_dom"/>
</dbReference>
<name>A0ABQ4M715_9BACL</name>
<dbReference type="Proteomes" id="UP000679992">
    <property type="component" value="Unassembled WGS sequence"/>
</dbReference>
<dbReference type="InterPro" id="IPR043504">
    <property type="entry name" value="Peptidase_S1_PA_chymotrypsin"/>
</dbReference>
<evidence type="ECO:0000313" key="7">
    <source>
        <dbReference type="EMBL" id="GIP51220.1"/>
    </source>
</evidence>